<proteinExistence type="predicted"/>
<evidence type="ECO:0000256" key="1">
    <source>
        <dbReference type="SAM" id="MobiDB-lite"/>
    </source>
</evidence>
<evidence type="ECO:0000313" key="2">
    <source>
        <dbReference type="EMBL" id="MED6186599.1"/>
    </source>
</evidence>
<feature type="region of interest" description="Disordered" evidence="1">
    <location>
        <begin position="1"/>
        <end position="127"/>
    </location>
</feature>
<feature type="compositionally biased region" description="Basic residues" evidence="1">
    <location>
        <begin position="32"/>
        <end position="49"/>
    </location>
</feature>
<comment type="caution">
    <text evidence="2">The sequence shown here is derived from an EMBL/GenBank/DDBJ whole genome shotgun (WGS) entry which is preliminary data.</text>
</comment>
<keyword evidence="3" id="KW-1185">Reference proteome</keyword>
<reference evidence="2 3" key="1">
    <citation type="journal article" date="2023" name="Plants (Basel)">
        <title>Bridging the Gap: Combining Genomics and Transcriptomics Approaches to Understand Stylosanthes scabra, an Orphan Legume from the Brazilian Caatinga.</title>
        <authorList>
            <person name="Ferreira-Neto J.R.C."/>
            <person name="da Silva M.D."/>
            <person name="Binneck E."/>
            <person name="de Melo N.F."/>
            <person name="da Silva R.H."/>
            <person name="de Melo A.L.T.M."/>
            <person name="Pandolfi V."/>
            <person name="Bustamante F.O."/>
            <person name="Brasileiro-Vidal A.C."/>
            <person name="Benko-Iseppon A.M."/>
        </authorList>
    </citation>
    <scope>NUCLEOTIDE SEQUENCE [LARGE SCALE GENOMIC DNA]</scope>
    <source>
        <tissue evidence="2">Leaves</tissue>
    </source>
</reference>
<organism evidence="2 3">
    <name type="scientific">Stylosanthes scabra</name>
    <dbReference type="NCBI Taxonomy" id="79078"/>
    <lineage>
        <taxon>Eukaryota</taxon>
        <taxon>Viridiplantae</taxon>
        <taxon>Streptophyta</taxon>
        <taxon>Embryophyta</taxon>
        <taxon>Tracheophyta</taxon>
        <taxon>Spermatophyta</taxon>
        <taxon>Magnoliopsida</taxon>
        <taxon>eudicotyledons</taxon>
        <taxon>Gunneridae</taxon>
        <taxon>Pentapetalae</taxon>
        <taxon>rosids</taxon>
        <taxon>fabids</taxon>
        <taxon>Fabales</taxon>
        <taxon>Fabaceae</taxon>
        <taxon>Papilionoideae</taxon>
        <taxon>50 kb inversion clade</taxon>
        <taxon>dalbergioids sensu lato</taxon>
        <taxon>Dalbergieae</taxon>
        <taxon>Pterocarpus clade</taxon>
        <taxon>Stylosanthes</taxon>
    </lineage>
</organism>
<feature type="compositionally biased region" description="Polar residues" evidence="1">
    <location>
        <begin position="115"/>
        <end position="127"/>
    </location>
</feature>
<name>A0ABU6WMR6_9FABA</name>
<accession>A0ABU6WMR6</accession>
<protein>
    <submittedName>
        <fullName evidence="2">Uncharacterized protein</fullName>
    </submittedName>
</protein>
<dbReference type="Proteomes" id="UP001341840">
    <property type="component" value="Unassembled WGS sequence"/>
</dbReference>
<dbReference type="EMBL" id="JASCZI010181971">
    <property type="protein sequence ID" value="MED6186599.1"/>
    <property type="molecule type" value="Genomic_DNA"/>
</dbReference>
<evidence type="ECO:0000313" key="3">
    <source>
        <dbReference type="Proteomes" id="UP001341840"/>
    </source>
</evidence>
<sequence>MRESFPKLQRLPSSTAHPGEAGRGKTLNNLLSRHRRRSRRSASLRKRKNIGTGVLRQQNPPRSRVEIPEARKAGIRPNHGSKKAPTILPSLPDRGKDGSATEANPPKARPCGKNASLNSPPSTRRTTISHGSCMWMVRQTQKKAGAAYCWKDLKTLP</sequence>
<feature type="compositionally biased region" description="Basic and acidic residues" evidence="1">
    <location>
        <begin position="63"/>
        <end position="72"/>
    </location>
</feature>
<gene>
    <name evidence="2" type="ORF">PIB30_068262</name>
</gene>